<keyword evidence="3" id="KW-1185">Reference proteome</keyword>
<accession>A0ABY9JVG8</accession>
<keyword evidence="1" id="KW-0812">Transmembrane</keyword>
<evidence type="ECO:0000313" key="3">
    <source>
        <dbReference type="Proteomes" id="UP001197974"/>
    </source>
</evidence>
<reference evidence="2 3" key="1">
    <citation type="submission" date="2023-06" db="EMBL/GenBank/DDBJ databases">
        <title>Five Gram-positive bacteria isolated from mangrove sediments in Shenzhen, Guangdong, China.</title>
        <authorList>
            <person name="Yu S."/>
            <person name="Zheng W."/>
            <person name="Huang Y."/>
        </authorList>
    </citation>
    <scope>NUCLEOTIDE SEQUENCE [LARGE SCALE GENOMIC DNA]</scope>
    <source>
        <strain evidence="2 3">SaN35-3</strain>
    </source>
</reference>
<dbReference type="EMBL" id="CP129013">
    <property type="protein sequence ID" value="WLR43401.1"/>
    <property type="molecule type" value="Genomic_DNA"/>
</dbReference>
<proteinExistence type="predicted"/>
<keyword evidence="1" id="KW-1133">Transmembrane helix</keyword>
<dbReference type="RefSeq" id="WP_226539527.1">
    <property type="nucleotide sequence ID" value="NZ_CP129013.1"/>
</dbReference>
<protein>
    <recommendedName>
        <fullName evidence="4">Rod shape-determining protein MreD</fullName>
    </recommendedName>
</protein>
<keyword evidence="1" id="KW-0472">Membrane</keyword>
<feature type="transmembrane region" description="Helical" evidence="1">
    <location>
        <begin position="123"/>
        <end position="142"/>
    </location>
</feature>
<evidence type="ECO:0008006" key="4">
    <source>
        <dbReference type="Google" id="ProtNLM"/>
    </source>
</evidence>
<evidence type="ECO:0000256" key="1">
    <source>
        <dbReference type="SAM" id="Phobius"/>
    </source>
</evidence>
<name>A0ABY9JVG8_9BACI</name>
<feature type="transmembrane region" description="Helical" evidence="1">
    <location>
        <begin position="59"/>
        <end position="78"/>
    </location>
</feature>
<dbReference type="Proteomes" id="UP001197974">
    <property type="component" value="Chromosome"/>
</dbReference>
<feature type="transmembrane region" description="Helical" evidence="1">
    <location>
        <begin position="154"/>
        <end position="175"/>
    </location>
</feature>
<evidence type="ECO:0000313" key="2">
    <source>
        <dbReference type="EMBL" id="WLR43401.1"/>
    </source>
</evidence>
<gene>
    <name evidence="2" type="ORF">LC087_04270</name>
</gene>
<sequence length="183" mass="21730">MINDELLQKMDQLNKEILSKWINQELFSWQWLLIIFLLVISYVVFFINVDKKRFIEIMLYGSFIAVSFVVYDSIGWFFGFWTTTISVLPFYPNFFGSDFTIGPLFAMLVYQHTSSWRSFIIEYVLFSVLFIFGYYSLLLVNIDAFSYLKPFARIIDFSCFLIIGIISRLVITLLLRVQMDRQV</sequence>
<organism evidence="2 3">
    <name type="scientific">Bacillus carboniphilus</name>
    <dbReference type="NCBI Taxonomy" id="86663"/>
    <lineage>
        <taxon>Bacteria</taxon>
        <taxon>Bacillati</taxon>
        <taxon>Bacillota</taxon>
        <taxon>Bacilli</taxon>
        <taxon>Bacillales</taxon>
        <taxon>Bacillaceae</taxon>
        <taxon>Bacillus</taxon>
    </lineage>
</organism>
<feature type="transmembrane region" description="Helical" evidence="1">
    <location>
        <begin position="90"/>
        <end position="111"/>
    </location>
</feature>
<feature type="transmembrane region" description="Helical" evidence="1">
    <location>
        <begin position="28"/>
        <end position="47"/>
    </location>
</feature>